<proteinExistence type="predicted"/>
<organism evidence="2 3">
    <name type="scientific">Flavobacterium ardleyense</name>
    <dbReference type="NCBI Taxonomy" id="2038737"/>
    <lineage>
        <taxon>Bacteria</taxon>
        <taxon>Pseudomonadati</taxon>
        <taxon>Bacteroidota</taxon>
        <taxon>Flavobacteriia</taxon>
        <taxon>Flavobacteriales</taxon>
        <taxon>Flavobacteriaceae</taxon>
        <taxon>Flavobacterium</taxon>
    </lineage>
</organism>
<dbReference type="Proteomes" id="UP001597549">
    <property type="component" value="Unassembled WGS sequence"/>
</dbReference>
<gene>
    <name evidence="2" type="ORF">ACFSX9_03840</name>
</gene>
<comment type="caution">
    <text evidence="2">The sequence shown here is derived from an EMBL/GenBank/DDBJ whole genome shotgun (WGS) entry which is preliminary data.</text>
</comment>
<evidence type="ECO:0000256" key="1">
    <source>
        <dbReference type="SAM" id="MobiDB-lite"/>
    </source>
</evidence>
<reference evidence="3" key="1">
    <citation type="journal article" date="2019" name="Int. J. Syst. Evol. Microbiol.">
        <title>The Global Catalogue of Microorganisms (GCM) 10K type strain sequencing project: providing services to taxonomists for standard genome sequencing and annotation.</title>
        <authorList>
            <consortium name="The Broad Institute Genomics Platform"/>
            <consortium name="The Broad Institute Genome Sequencing Center for Infectious Disease"/>
            <person name="Wu L."/>
            <person name="Ma J."/>
        </authorList>
    </citation>
    <scope>NUCLEOTIDE SEQUENCE [LARGE SCALE GENOMIC DNA]</scope>
    <source>
        <strain evidence="3">KCTC 52644</strain>
    </source>
</reference>
<dbReference type="RefSeq" id="WP_379804628.1">
    <property type="nucleotide sequence ID" value="NZ_JBHUOL010000006.1"/>
</dbReference>
<keyword evidence="3" id="KW-1185">Reference proteome</keyword>
<evidence type="ECO:0000313" key="2">
    <source>
        <dbReference type="EMBL" id="MFD2907861.1"/>
    </source>
</evidence>
<feature type="compositionally biased region" description="Acidic residues" evidence="1">
    <location>
        <begin position="131"/>
        <end position="146"/>
    </location>
</feature>
<name>A0ABW5Z6B8_9FLAO</name>
<feature type="region of interest" description="Disordered" evidence="1">
    <location>
        <begin position="116"/>
        <end position="164"/>
    </location>
</feature>
<dbReference type="EMBL" id="JBHUOL010000006">
    <property type="protein sequence ID" value="MFD2907861.1"/>
    <property type="molecule type" value="Genomic_DNA"/>
</dbReference>
<protein>
    <submittedName>
        <fullName evidence="2">Uncharacterized protein</fullName>
    </submittedName>
</protein>
<sequence length="164" mass="18844">MKTINEIQESITNITAKIQREFPELNKYILEMPQNNTDTEEVTIKCLTDYYLSLEDIVSEYSKTHSQKTHYADQQIYPPSEDIYVQFKEETEINPEDITKKKIIDETTGGNTVKMSEEYRLGGDLDVPGSELDDQQESVGSEDEENNYYSLGGDNHNDLEEDNG</sequence>
<accession>A0ABW5Z6B8</accession>
<evidence type="ECO:0000313" key="3">
    <source>
        <dbReference type="Proteomes" id="UP001597549"/>
    </source>
</evidence>